<dbReference type="SUPFAM" id="SSF55785">
    <property type="entry name" value="PYP-like sensor domain (PAS domain)"/>
    <property type="match status" value="2"/>
</dbReference>
<dbReference type="InterPro" id="IPR003661">
    <property type="entry name" value="HisK_dim/P_dom"/>
</dbReference>
<dbReference type="CDD" id="cd00130">
    <property type="entry name" value="PAS"/>
    <property type="match status" value="2"/>
</dbReference>
<proteinExistence type="predicted"/>
<dbReference type="Pfam" id="PF00512">
    <property type="entry name" value="HisKA"/>
    <property type="match status" value="1"/>
</dbReference>
<dbReference type="AlphaFoldDB" id="A0A4S1CDI8"/>
<dbReference type="Pfam" id="PF02518">
    <property type="entry name" value="HATPase_c"/>
    <property type="match status" value="1"/>
</dbReference>
<dbReference type="SMART" id="SM00448">
    <property type="entry name" value="REC"/>
    <property type="match status" value="1"/>
</dbReference>
<dbReference type="SMART" id="SM00388">
    <property type="entry name" value="HisKA"/>
    <property type="match status" value="1"/>
</dbReference>
<feature type="domain" description="PAS" evidence="7">
    <location>
        <begin position="143"/>
        <end position="213"/>
    </location>
</feature>
<organism evidence="9 10">
    <name type="scientific">Geomonas terrae</name>
    <dbReference type="NCBI Taxonomy" id="2562681"/>
    <lineage>
        <taxon>Bacteria</taxon>
        <taxon>Pseudomonadati</taxon>
        <taxon>Thermodesulfobacteriota</taxon>
        <taxon>Desulfuromonadia</taxon>
        <taxon>Geobacterales</taxon>
        <taxon>Geobacteraceae</taxon>
        <taxon>Geomonas</taxon>
    </lineage>
</organism>
<dbReference type="InterPro" id="IPR000700">
    <property type="entry name" value="PAS-assoc_C"/>
</dbReference>
<dbReference type="Gene3D" id="3.40.50.2300">
    <property type="match status" value="1"/>
</dbReference>
<dbReference type="SUPFAM" id="SSF52172">
    <property type="entry name" value="CheY-like"/>
    <property type="match status" value="1"/>
</dbReference>
<evidence type="ECO:0000256" key="2">
    <source>
        <dbReference type="ARBA" id="ARBA00012438"/>
    </source>
</evidence>
<dbReference type="SMART" id="SM00091">
    <property type="entry name" value="PAS"/>
    <property type="match status" value="2"/>
</dbReference>
<keyword evidence="9" id="KW-0808">Transferase</keyword>
<dbReference type="InterPro" id="IPR035965">
    <property type="entry name" value="PAS-like_dom_sf"/>
</dbReference>
<dbReference type="InterPro" id="IPR005467">
    <property type="entry name" value="His_kinase_dom"/>
</dbReference>
<evidence type="ECO:0000256" key="4">
    <source>
        <dbReference type="PROSITE-ProRule" id="PRU00169"/>
    </source>
</evidence>
<feature type="domain" description="PAC" evidence="8">
    <location>
        <begin position="85"/>
        <end position="142"/>
    </location>
</feature>
<dbReference type="GO" id="GO:0000155">
    <property type="term" value="F:phosphorelay sensor kinase activity"/>
    <property type="evidence" value="ECO:0007669"/>
    <property type="project" value="InterPro"/>
</dbReference>
<dbReference type="PANTHER" id="PTHR43065:SF42">
    <property type="entry name" value="TWO-COMPONENT SENSOR PPRA"/>
    <property type="match status" value="1"/>
</dbReference>
<evidence type="ECO:0000256" key="1">
    <source>
        <dbReference type="ARBA" id="ARBA00000085"/>
    </source>
</evidence>
<dbReference type="PROSITE" id="PS50109">
    <property type="entry name" value="HIS_KIN"/>
    <property type="match status" value="1"/>
</dbReference>
<dbReference type="EC" id="2.7.13.3" evidence="2"/>
<feature type="domain" description="PAS" evidence="7">
    <location>
        <begin position="20"/>
        <end position="75"/>
    </location>
</feature>
<dbReference type="PANTHER" id="PTHR43065">
    <property type="entry name" value="SENSOR HISTIDINE KINASE"/>
    <property type="match status" value="1"/>
</dbReference>
<dbReference type="CDD" id="cd00082">
    <property type="entry name" value="HisKA"/>
    <property type="match status" value="1"/>
</dbReference>
<dbReference type="InterPro" id="IPR013656">
    <property type="entry name" value="PAS_4"/>
</dbReference>
<feature type="domain" description="Histidine kinase" evidence="5">
    <location>
        <begin position="286"/>
        <end position="507"/>
    </location>
</feature>
<keyword evidence="10" id="KW-1185">Reference proteome</keyword>
<dbReference type="SUPFAM" id="SSF55874">
    <property type="entry name" value="ATPase domain of HSP90 chaperone/DNA topoisomerase II/histidine kinase"/>
    <property type="match status" value="1"/>
</dbReference>
<evidence type="ECO:0000256" key="3">
    <source>
        <dbReference type="ARBA" id="ARBA00022553"/>
    </source>
</evidence>
<dbReference type="InterPro" id="IPR003594">
    <property type="entry name" value="HATPase_dom"/>
</dbReference>
<dbReference type="InterPro" id="IPR036097">
    <property type="entry name" value="HisK_dim/P_sf"/>
</dbReference>
<dbReference type="NCBIfam" id="TIGR00229">
    <property type="entry name" value="sensory_box"/>
    <property type="match status" value="2"/>
</dbReference>
<dbReference type="RefSeq" id="WP_135871081.1">
    <property type="nucleotide sequence ID" value="NZ_SRSC01000003.1"/>
</dbReference>
<dbReference type="InterPro" id="IPR000014">
    <property type="entry name" value="PAS"/>
</dbReference>
<feature type="modified residue" description="4-aspartylphosphate" evidence="4">
    <location>
        <position position="578"/>
    </location>
</feature>
<dbReference type="SMART" id="SM00387">
    <property type="entry name" value="HATPase_c"/>
    <property type="match status" value="1"/>
</dbReference>
<name>A0A4S1CDI8_9BACT</name>
<dbReference type="Pfam" id="PF00072">
    <property type="entry name" value="Response_reg"/>
    <property type="match status" value="1"/>
</dbReference>
<dbReference type="Pfam" id="PF08448">
    <property type="entry name" value="PAS_4"/>
    <property type="match status" value="2"/>
</dbReference>
<keyword evidence="3 4" id="KW-0597">Phosphoprotein</keyword>
<feature type="domain" description="Response regulatory" evidence="6">
    <location>
        <begin position="527"/>
        <end position="643"/>
    </location>
</feature>
<comment type="caution">
    <text evidence="9">The sequence shown here is derived from an EMBL/GenBank/DDBJ whole genome shotgun (WGS) entry which is preliminary data.</text>
</comment>
<sequence length="645" mass="71697">MENSGHHEELQRLCAVVERAKRDWEQTFDAVPDLITIIGEDHCIKRVNRATGALLGVHPRDLVGKKCYEVMHGSDTLPPGCPGALAMSLGTVQQAEFEEKWLQRTFSVTASPIRDDAGRVTSCVHVARDVTERKQKEDALTASERFLRAITDNIPGMVGYWDRELRCRFANQAYLQWFGRSSEEMIGMTIHELLGEELFKKNEPYMLRALAGEVQHFERTLTRTDGSVGHTWAHYIPDVVDGATRGFFVLVTDVTELKLAEAAKAELEARLQQAQKMESVGRLAGGVAHDFNNQLTVIMAYADMGLEALDASDPLYPMLQQIARAAERSAGLTHQLLAFARQQPVTPRVLDLNETVRDMMKMLRRLIGEHIHLTWRESEEPCRVKIDPTQADQIIANLCINARDAITDYGEIRIETGTETVGAGRGDRDILPGDYVYLAVRDNGCGMDQETLRQIFEPFFTTKELGKGTGLGLSTVYGITRQNGGFIEVESSAGRGTRFTIYLPKCREEAKASHAAAARHDAGGAETILLVEDEPSILGMARDLLEQKGYRVLAAHSPVEALTAAAQWGGEIHLLLTDVIMKQMNGRDLARELATRRPGIKCLYMSGYTADVIGHHGVMDDDVRFIGKPFKATELARRVREALDA</sequence>
<keyword evidence="9" id="KW-0418">Kinase</keyword>
<evidence type="ECO:0000313" key="9">
    <source>
        <dbReference type="EMBL" id="TGU71461.1"/>
    </source>
</evidence>
<evidence type="ECO:0000259" key="8">
    <source>
        <dbReference type="PROSITE" id="PS50113"/>
    </source>
</evidence>
<dbReference type="EMBL" id="SRSC01000003">
    <property type="protein sequence ID" value="TGU71461.1"/>
    <property type="molecule type" value="Genomic_DNA"/>
</dbReference>
<dbReference type="SUPFAM" id="SSF47384">
    <property type="entry name" value="Homodimeric domain of signal transducing histidine kinase"/>
    <property type="match status" value="1"/>
</dbReference>
<dbReference type="InterPro" id="IPR004358">
    <property type="entry name" value="Sig_transdc_His_kin-like_C"/>
</dbReference>
<dbReference type="PROSITE" id="PS50113">
    <property type="entry name" value="PAC"/>
    <property type="match status" value="1"/>
</dbReference>
<evidence type="ECO:0000313" key="10">
    <source>
        <dbReference type="Proteomes" id="UP000306416"/>
    </source>
</evidence>
<accession>A0A4S1CDI8</accession>
<protein>
    <recommendedName>
        <fullName evidence="2">histidine kinase</fullName>
        <ecNumber evidence="2">2.7.13.3</ecNumber>
    </recommendedName>
</protein>
<dbReference type="PRINTS" id="PR00344">
    <property type="entry name" value="BCTRLSENSOR"/>
</dbReference>
<dbReference type="InterPro" id="IPR036890">
    <property type="entry name" value="HATPase_C_sf"/>
</dbReference>
<dbReference type="Gene3D" id="3.30.565.10">
    <property type="entry name" value="Histidine kinase-like ATPase, C-terminal domain"/>
    <property type="match status" value="1"/>
</dbReference>
<reference evidence="9 10" key="1">
    <citation type="submission" date="2019-04" db="EMBL/GenBank/DDBJ databases">
        <title>Geobacter oryzae sp. nov., ferric-reducing bacteria isolated from paddy soil.</title>
        <authorList>
            <person name="Xu Z."/>
            <person name="Masuda Y."/>
            <person name="Itoh H."/>
            <person name="Senoo K."/>
        </authorList>
    </citation>
    <scope>NUCLEOTIDE SEQUENCE [LARGE SCALE GENOMIC DNA]</scope>
    <source>
        <strain evidence="9 10">Red111</strain>
    </source>
</reference>
<comment type="catalytic activity">
    <reaction evidence="1">
        <text>ATP + protein L-histidine = ADP + protein N-phospho-L-histidine.</text>
        <dbReference type="EC" id="2.7.13.3"/>
    </reaction>
</comment>
<gene>
    <name evidence="9" type="ORF">E4633_14160</name>
</gene>
<dbReference type="InterPro" id="IPR001789">
    <property type="entry name" value="Sig_transdc_resp-reg_receiver"/>
</dbReference>
<evidence type="ECO:0000259" key="7">
    <source>
        <dbReference type="PROSITE" id="PS50112"/>
    </source>
</evidence>
<dbReference type="Gene3D" id="3.30.450.20">
    <property type="entry name" value="PAS domain"/>
    <property type="match status" value="2"/>
</dbReference>
<dbReference type="Gene3D" id="1.10.287.130">
    <property type="match status" value="1"/>
</dbReference>
<dbReference type="Proteomes" id="UP000306416">
    <property type="component" value="Unassembled WGS sequence"/>
</dbReference>
<evidence type="ECO:0000259" key="6">
    <source>
        <dbReference type="PROSITE" id="PS50110"/>
    </source>
</evidence>
<evidence type="ECO:0000259" key="5">
    <source>
        <dbReference type="PROSITE" id="PS50109"/>
    </source>
</evidence>
<dbReference type="PROSITE" id="PS50110">
    <property type="entry name" value="RESPONSE_REGULATORY"/>
    <property type="match status" value="1"/>
</dbReference>
<dbReference type="InterPro" id="IPR011006">
    <property type="entry name" value="CheY-like_superfamily"/>
</dbReference>
<dbReference type="PROSITE" id="PS50112">
    <property type="entry name" value="PAS"/>
    <property type="match status" value="2"/>
</dbReference>